<proteinExistence type="predicted"/>
<accession>A0AAW1SU98</accession>
<protein>
    <recommendedName>
        <fullName evidence="2">FAD dependent oxidoreductase domain-containing protein</fullName>
    </recommendedName>
</protein>
<evidence type="ECO:0000259" key="2">
    <source>
        <dbReference type="Pfam" id="PF01266"/>
    </source>
</evidence>
<reference evidence="3 4" key="1">
    <citation type="journal article" date="2024" name="Nat. Commun.">
        <title>Phylogenomics reveals the evolutionary origins of lichenization in chlorophyte algae.</title>
        <authorList>
            <person name="Puginier C."/>
            <person name="Libourel C."/>
            <person name="Otte J."/>
            <person name="Skaloud P."/>
            <person name="Haon M."/>
            <person name="Grisel S."/>
            <person name="Petersen M."/>
            <person name="Berrin J.G."/>
            <person name="Delaux P.M."/>
            <person name="Dal Grande F."/>
            <person name="Keller J."/>
        </authorList>
    </citation>
    <scope>NUCLEOTIDE SEQUENCE [LARGE SCALE GENOMIC DNA]</scope>
    <source>
        <strain evidence="3 4">SAG 2523</strain>
    </source>
</reference>
<dbReference type="PANTHER" id="PTHR13847:SF150">
    <property type="entry name" value="OXIDOREDUCTASE TDA3-RELATED"/>
    <property type="match status" value="1"/>
</dbReference>
<keyword evidence="4" id="KW-1185">Reference proteome</keyword>
<evidence type="ECO:0000313" key="3">
    <source>
        <dbReference type="EMBL" id="KAK9857961.1"/>
    </source>
</evidence>
<organism evidence="3 4">
    <name type="scientific">Apatococcus fuscideae</name>
    <dbReference type="NCBI Taxonomy" id="2026836"/>
    <lineage>
        <taxon>Eukaryota</taxon>
        <taxon>Viridiplantae</taxon>
        <taxon>Chlorophyta</taxon>
        <taxon>core chlorophytes</taxon>
        <taxon>Trebouxiophyceae</taxon>
        <taxon>Chlorellales</taxon>
        <taxon>Chlorellaceae</taxon>
        <taxon>Apatococcus</taxon>
    </lineage>
</organism>
<comment type="caution">
    <text evidence="3">The sequence shown here is derived from an EMBL/GenBank/DDBJ whole genome shotgun (WGS) entry which is preliminary data.</text>
</comment>
<dbReference type="InterPro" id="IPR036188">
    <property type="entry name" value="FAD/NAD-bd_sf"/>
</dbReference>
<evidence type="ECO:0000256" key="1">
    <source>
        <dbReference type="SAM" id="Phobius"/>
    </source>
</evidence>
<dbReference type="EMBL" id="JALJOV010000950">
    <property type="protein sequence ID" value="KAK9857961.1"/>
    <property type="molecule type" value="Genomic_DNA"/>
</dbReference>
<dbReference type="GO" id="GO:0005737">
    <property type="term" value="C:cytoplasm"/>
    <property type="evidence" value="ECO:0007669"/>
    <property type="project" value="TreeGrafter"/>
</dbReference>
<keyword evidence="1" id="KW-0472">Membrane</keyword>
<name>A0AAW1SU98_9CHLO</name>
<dbReference type="InterPro" id="IPR006076">
    <property type="entry name" value="FAD-dep_OxRdtase"/>
</dbReference>
<evidence type="ECO:0000313" key="4">
    <source>
        <dbReference type="Proteomes" id="UP001485043"/>
    </source>
</evidence>
<dbReference type="PANTHER" id="PTHR13847">
    <property type="entry name" value="SARCOSINE DEHYDROGENASE-RELATED"/>
    <property type="match status" value="1"/>
</dbReference>
<feature type="domain" description="FAD dependent oxidoreductase" evidence="2">
    <location>
        <begin position="14"/>
        <end position="51"/>
    </location>
</feature>
<gene>
    <name evidence="3" type="ORF">WJX84_006157</name>
</gene>
<keyword evidence="1" id="KW-0812">Transmembrane</keyword>
<sequence length="97" mass="9784">MSTHNGSSAVETPRIVICGGGIIGCAVAYYLAKRGVPSTVVERGTVACASSDLLSPPDAPSPLASVALCSASSLASAVEQVTLATLPNRRLFAPPRC</sequence>
<dbReference type="Proteomes" id="UP001485043">
    <property type="component" value="Unassembled WGS sequence"/>
</dbReference>
<dbReference type="AlphaFoldDB" id="A0AAW1SU98"/>
<keyword evidence="1" id="KW-1133">Transmembrane helix</keyword>
<dbReference type="SUPFAM" id="SSF51905">
    <property type="entry name" value="FAD/NAD(P)-binding domain"/>
    <property type="match status" value="1"/>
</dbReference>
<dbReference type="Pfam" id="PF01266">
    <property type="entry name" value="DAO"/>
    <property type="match status" value="1"/>
</dbReference>
<dbReference type="Gene3D" id="3.50.50.60">
    <property type="entry name" value="FAD/NAD(P)-binding domain"/>
    <property type="match status" value="1"/>
</dbReference>
<feature type="transmembrane region" description="Helical" evidence="1">
    <location>
        <begin position="12"/>
        <end position="32"/>
    </location>
</feature>